<feature type="non-terminal residue" evidence="2">
    <location>
        <position position="125"/>
    </location>
</feature>
<dbReference type="EMBL" id="CAJNDS010002579">
    <property type="protein sequence ID" value="CAE7532630.1"/>
    <property type="molecule type" value="Genomic_DNA"/>
</dbReference>
<feature type="non-terminal residue" evidence="2">
    <location>
        <position position="1"/>
    </location>
</feature>
<feature type="compositionally biased region" description="Basic and acidic residues" evidence="1">
    <location>
        <begin position="65"/>
        <end position="125"/>
    </location>
</feature>
<gene>
    <name evidence="2" type="primary">nst1</name>
    <name evidence="2" type="ORF">SNAT2548_LOCUS29845</name>
</gene>
<name>A0A812TM19_9DINO</name>
<evidence type="ECO:0000256" key="1">
    <source>
        <dbReference type="SAM" id="MobiDB-lite"/>
    </source>
</evidence>
<keyword evidence="3" id="KW-1185">Reference proteome</keyword>
<evidence type="ECO:0000313" key="3">
    <source>
        <dbReference type="Proteomes" id="UP000604046"/>
    </source>
</evidence>
<proteinExistence type="predicted"/>
<evidence type="ECO:0000313" key="2">
    <source>
        <dbReference type="EMBL" id="CAE7532630.1"/>
    </source>
</evidence>
<sequence length="125" mass="14897">ETSVELLTAAGTVAVVTLFTARQNRWAYEVVEPTTGAFIEWEKDAQAKMLYDHMMSQDAEEEKPADDKPDKKEQEAEKRKEEQRQRDAEAAERRRQEEAEERRKRDEAEERRKRDEADERRKRDE</sequence>
<protein>
    <submittedName>
        <fullName evidence="2">Nst1 protein</fullName>
    </submittedName>
</protein>
<dbReference type="OrthoDB" id="481840at2759"/>
<feature type="region of interest" description="Disordered" evidence="1">
    <location>
        <begin position="50"/>
        <end position="125"/>
    </location>
</feature>
<comment type="caution">
    <text evidence="2">The sequence shown here is derived from an EMBL/GenBank/DDBJ whole genome shotgun (WGS) entry which is preliminary data.</text>
</comment>
<dbReference type="AlphaFoldDB" id="A0A812TM19"/>
<dbReference type="Proteomes" id="UP000604046">
    <property type="component" value="Unassembled WGS sequence"/>
</dbReference>
<organism evidence="2 3">
    <name type="scientific">Symbiodinium natans</name>
    <dbReference type="NCBI Taxonomy" id="878477"/>
    <lineage>
        <taxon>Eukaryota</taxon>
        <taxon>Sar</taxon>
        <taxon>Alveolata</taxon>
        <taxon>Dinophyceae</taxon>
        <taxon>Suessiales</taxon>
        <taxon>Symbiodiniaceae</taxon>
        <taxon>Symbiodinium</taxon>
    </lineage>
</organism>
<accession>A0A812TM19</accession>
<reference evidence="2" key="1">
    <citation type="submission" date="2021-02" db="EMBL/GenBank/DDBJ databases">
        <authorList>
            <person name="Dougan E. K."/>
            <person name="Rhodes N."/>
            <person name="Thang M."/>
            <person name="Chan C."/>
        </authorList>
    </citation>
    <scope>NUCLEOTIDE SEQUENCE</scope>
</reference>